<sequence length="159" mass="18331">MIQLKIIAVGKIKERFWTDAADHYITRLKRSYKFQEVIVKDGNAKMKPLERNNDEGKRILAALSPTDIPICMDEHGKTYTSVKFSQMLDRIGMDNNRTPTLIIGGAFGLSQEVLQKCQYKISLSPMTFTHEMARVILYEQLYRADAILRGSPYHHVEIR</sequence>
<dbReference type="EMBL" id="FSRG01000003">
    <property type="protein sequence ID" value="SIN69113.1"/>
    <property type="molecule type" value="Genomic_DNA"/>
</dbReference>
<feature type="binding site" evidence="5">
    <location>
        <position position="104"/>
    </location>
    <ligand>
        <name>S-adenosyl-L-methionine</name>
        <dbReference type="ChEBI" id="CHEBI:59789"/>
    </ligand>
</feature>
<dbReference type="GO" id="GO:0070038">
    <property type="term" value="F:rRNA (pseudouridine-N3-)-methyltransferase activity"/>
    <property type="evidence" value="ECO:0007669"/>
    <property type="project" value="UniProtKB-UniRule"/>
</dbReference>
<organism evidence="6 7">
    <name type="scientific">Halodesulfovibrio marinisediminis DSM 17456</name>
    <dbReference type="NCBI Taxonomy" id="1121457"/>
    <lineage>
        <taxon>Bacteria</taxon>
        <taxon>Pseudomonadati</taxon>
        <taxon>Thermodesulfobacteriota</taxon>
        <taxon>Desulfovibrionia</taxon>
        <taxon>Desulfovibrionales</taxon>
        <taxon>Desulfovibrionaceae</taxon>
        <taxon>Halodesulfovibrio</taxon>
    </lineage>
</organism>
<dbReference type="OrthoDB" id="9806643at2"/>
<evidence type="ECO:0000313" key="6">
    <source>
        <dbReference type="EMBL" id="SIN69113.1"/>
    </source>
</evidence>
<keyword evidence="5" id="KW-0698">rRNA processing</keyword>
<dbReference type="GO" id="GO:0005737">
    <property type="term" value="C:cytoplasm"/>
    <property type="evidence" value="ECO:0007669"/>
    <property type="project" value="UniProtKB-SubCell"/>
</dbReference>
<comment type="similarity">
    <text evidence="4 5">Belongs to the RNA methyltransferase RlmH family.</text>
</comment>
<dbReference type="PANTHER" id="PTHR33603">
    <property type="entry name" value="METHYLTRANSFERASE"/>
    <property type="match status" value="1"/>
</dbReference>
<dbReference type="PIRSF" id="PIRSF004505">
    <property type="entry name" value="MT_bac"/>
    <property type="match status" value="1"/>
</dbReference>
<comment type="function">
    <text evidence="5">Specifically methylates the pseudouridine at position 1915 (m3Psi1915) in 23S rRNA.</text>
</comment>
<keyword evidence="2 5" id="KW-0808">Transferase</keyword>
<dbReference type="CDD" id="cd18081">
    <property type="entry name" value="RlmH-like"/>
    <property type="match status" value="1"/>
</dbReference>
<dbReference type="Gene3D" id="3.40.1280.10">
    <property type="match status" value="1"/>
</dbReference>
<dbReference type="Proteomes" id="UP000184694">
    <property type="component" value="Unassembled WGS sequence"/>
</dbReference>
<accession>A0A1N6DEL6</accession>
<dbReference type="RefSeq" id="WP_074214972.1">
    <property type="nucleotide sequence ID" value="NZ_FSRG01000003.1"/>
</dbReference>
<comment type="catalytic activity">
    <reaction evidence="5">
        <text>pseudouridine(1915) in 23S rRNA + S-adenosyl-L-methionine = N(3)-methylpseudouridine(1915) in 23S rRNA + S-adenosyl-L-homocysteine + H(+)</text>
        <dbReference type="Rhea" id="RHEA:42752"/>
        <dbReference type="Rhea" id="RHEA-COMP:10221"/>
        <dbReference type="Rhea" id="RHEA-COMP:10222"/>
        <dbReference type="ChEBI" id="CHEBI:15378"/>
        <dbReference type="ChEBI" id="CHEBI:57856"/>
        <dbReference type="ChEBI" id="CHEBI:59789"/>
        <dbReference type="ChEBI" id="CHEBI:65314"/>
        <dbReference type="ChEBI" id="CHEBI:74486"/>
        <dbReference type="EC" id="2.1.1.177"/>
    </reaction>
</comment>
<dbReference type="HAMAP" id="MF_00658">
    <property type="entry name" value="23SrRNA_methyltr_H"/>
    <property type="match status" value="1"/>
</dbReference>
<comment type="subunit">
    <text evidence="5">Homodimer.</text>
</comment>
<keyword evidence="5" id="KW-0963">Cytoplasm</keyword>
<comment type="subcellular location">
    <subcellularLocation>
        <location evidence="5">Cytoplasm</location>
    </subcellularLocation>
</comment>
<protein>
    <recommendedName>
        <fullName evidence="5">Ribosomal RNA large subunit methyltransferase H</fullName>
        <ecNumber evidence="5">2.1.1.177</ecNumber>
    </recommendedName>
    <alternativeName>
        <fullName evidence="5">23S rRNA (pseudouridine1915-N3)-methyltransferase</fullName>
    </alternativeName>
    <alternativeName>
        <fullName evidence="5">23S rRNA m3Psi1915 methyltransferase</fullName>
    </alternativeName>
    <alternativeName>
        <fullName evidence="5">rRNA (pseudouridine-N3-)-methyltransferase RlmH</fullName>
    </alternativeName>
</protein>
<evidence type="ECO:0000256" key="1">
    <source>
        <dbReference type="ARBA" id="ARBA00022603"/>
    </source>
</evidence>
<evidence type="ECO:0000256" key="5">
    <source>
        <dbReference type="HAMAP-Rule" id="MF_00658"/>
    </source>
</evidence>
<name>A0A1N6DEL6_9BACT</name>
<reference evidence="7" key="1">
    <citation type="submission" date="2016-11" db="EMBL/GenBank/DDBJ databases">
        <authorList>
            <person name="Varghese N."/>
            <person name="Submissions S."/>
        </authorList>
    </citation>
    <scope>NUCLEOTIDE SEQUENCE [LARGE SCALE GENOMIC DNA]</scope>
    <source>
        <strain evidence="7">DSM 17456</strain>
    </source>
</reference>
<dbReference type="Pfam" id="PF02590">
    <property type="entry name" value="SPOUT_MTase"/>
    <property type="match status" value="1"/>
</dbReference>
<dbReference type="InterPro" id="IPR029026">
    <property type="entry name" value="tRNA_m1G_MTases_N"/>
</dbReference>
<proteinExistence type="inferred from homology"/>
<keyword evidence="1 5" id="KW-0489">Methyltransferase</keyword>
<comment type="caution">
    <text evidence="5">Lacks conserved residue(s) required for the propagation of feature annotation.</text>
</comment>
<dbReference type="SUPFAM" id="SSF75217">
    <property type="entry name" value="alpha/beta knot"/>
    <property type="match status" value="1"/>
</dbReference>
<dbReference type="InterPro" id="IPR003742">
    <property type="entry name" value="RlmH-like"/>
</dbReference>
<dbReference type="InterPro" id="IPR029028">
    <property type="entry name" value="Alpha/beta_knot_MTases"/>
</dbReference>
<evidence type="ECO:0000256" key="2">
    <source>
        <dbReference type="ARBA" id="ARBA00022679"/>
    </source>
</evidence>
<evidence type="ECO:0000313" key="7">
    <source>
        <dbReference type="Proteomes" id="UP000184694"/>
    </source>
</evidence>
<feature type="binding site" evidence="5">
    <location>
        <begin position="123"/>
        <end position="128"/>
    </location>
    <ligand>
        <name>S-adenosyl-L-methionine</name>
        <dbReference type="ChEBI" id="CHEBI:59789"/>
    </ligand>
</feature>
<gene>
    <name evidence="5" type="primary">rlmH</name>
    <name evidence="6" type="ORF">SAMN02745161_0059</name>
</gene>
<dbReference type="AlphaFoldDB" id="A0A1N6DEL6"/>
<evidence type="ECO:0000256" key="3">
    <source>
        <dbReference type="ARBA" id="ARBA00022691"/>
    </source>
</evidence>
<dbReference type="EC" id="2.1.1.177" evidence="5"/>
<keyword evidence="7" id="KW-1185">Reference proteome</keyword>
<dbReference type="STRING" id="1121457.SAMN02745161_0059"/>
<keyword evidence="3 5" id="KW-0949">S-adenosyl-L-methionine</keyword>
<evidence type="ECO:0000256" key="4">
    <source>
        <dbReference type="ARBA" id="ARBA00038303"/>
    </source>
</evidence>
<dbReference type="PANTHER" id="PTHR33603:SF1">
    <property type="entry name" value="RIBOSOMAL RNA LARGE SUBUNIT METHYLTRANSFERASE H"/>
    <property type="match status" value="1"/>
</dbReference>